<dbReference type="Gene3D" id="3.40.630.30">
    <property type="match status" value="1"/>
</dbReference>
<dbReference type="SUPFAM" id="SSF55729">
    <property type="entry name" value="Acyl-CoA N-acyltransferases (Nat)"/>
    <property type="match status" value="1"/>
</dbReference>
<dbReference type="RefSeq" id="WP_092368658.1">
    <property type="nucleotide sequence ID" value="NZ_BMGV01000008.1"/>
</dbReference>
<proteinExistence type="predicted"/>
<dbReference type="AlphaFoldDB" id="A0A1H7D008"/>
<protein>
    <recommendedName>
        <fullName evidence="3">N-acetyltransferase domain-containing protein</fullName>
    </recommendedName>
</protein>
<sequence>MILAQPYDDHVAMAVLSCLDGDDLVEAQLVRGGYASHLALFADWRSLQPHCVLSLVLRDQRLAGQPFAVLAVSNTGQAGVAQAALLARPHRRHARALVATCRRIRTEMPGWCADLGIHRVEARAHAGHPRASRFLSACGFVHEADMPGFGADGRATFRQFAWTDPTLKTGD</sequence>
<dbReference type="STRING" id="1227549.SAMN05444007_108242"/>
<organism evidence="1 2">
    <name type="scientific">Cribrihabitans marinus</name>
    <dbReference type="NCBI Taxonomy" id="1227549"/>
    <lineage>
        <taxon>Bacteria</taxon>
        <taxon>Pseudomonadati</taxon>
        <taxon>Pseudomonadota</taxon>
        <taxon>Alphaproteobacteria</taxon>
        <taxon>Rhodobacterales</taxon>
        <taxon>Paracoccaceae</taxon>
        <taxon>Cribrihabitans</taxon>
    </lineage>
</organism>
<evidence type="ECO:0000313" key="2">
    <source>
        <dbReference type="Proteomes" id="UP000199379"/>
    </source>
</evidence>
<evidence type="ECO:0000313" key="1">
    <source>
        <dbReference type="EMBL" id="SEJ91445.1"/>
    </source>
</evidence>
<dbReference type="InterPro" id="IPR016181">
    <property type="entry name" value="Acyl_CoA_acyltransferase"/>
</dbReference>
<dbReference type="EMBL" id="FNYD01000008">
    <property type="protein sequence ID" value="SEJ91445.1"/>
    <property type="molecule type" value="Genomic_DNA"/>
</dbReference>
<reference evidence="1 2" key="1">
    <citation type="submission" date="2016-10" db="EMBL/GenBank/DDBJ databases">
        <authorList>
            <person name="de Groot N.N."/>
        </authorList>
    </citation>
    <scope>NUCLEOTIDE SEQUENCE [LARGE SCALE GENOMIC DNA]</scope>
    <source>
        <strain evidence="1 2">DSM 29340</strain>
    </source>
</reference>
<dbReference type="Proteomes" id="UP000199379">
    <property type="component" value="Unassembled WGS sequence"/>
</dbReference>
<gene>
    <name evidence="1" type="ORF">SAMN05444007_108242</name>
</gene>
<keyword evidence="2" id="KW-1185">Reference proteome</keyword>
<name>A0A1H7D008_9RHOB</name>
<accession>A0A1H7D008</accession>
<dbReference type="OrthoDB" id="7875810at2"/>
<evidence type="ECO:0008006" key="3">
    <source>
        <dbReference type="Google" id="ProtNLM"/>
    </source>
</evidence>